<dbReference type="InterPro" id="IPR013378">
    <property type="entry name" value="InlB-like_B-rpt"/>
</dbReference>
<dbReference type="Pfam" id="PF09479">
    <property type="entry name" value="Flg_new"/>
    <property type="match status" value="2"/>
</dbReference>
<dbReference type="Pfam" id="PF07523">
    <property type="entry name" value="Big_3"/>
    <property type="match status" value="1"/>
</dbReference>
<evidence type="ECO:0000256" key="1">
    <source>
        <dbReference type="ARBA" id="ARBA00004196"/>
    </source>
</evidence>
<dbReference type="SMART" id="SM00327">
    <property type="entry name" value="VWA"/>
    <property type="match status" value="1"/>
</dbReference>
<evidence type="ECO:0000259" key="6">
    <source>
        <dbReference type="PROSITE" id="PS50234"/>
    </source>
</evidence>
<dbReference type="InterPro" id="IPR002035">
    <property type="entry name" value="VWF_A"/>
</dbReference>
<evidence type="ECO:0000256" key="2">
    <source>
        <dbReference type="ARBA" id="ARBA00004613"/>
    </source>
</evidence>
<dbReference type="InterPro" id="IPR008964">
    <property type="entry name" value="Invasin/intimin_cell_adhesion"/>
</dbReference>
<dbReference type="InterPro" id="IPR003343">
    <property type="entry name" value="Big_2"/>
</dbReference>
<dbReference type="PANTHER" id="PTHR47763">
    <property type="entry name" value="ALPHA-PROTEIN KINASE VWKA"/>
    <property type="match status" value="1"/>
</dbReference>
<dbReference type="Gene3D" id="3.40.50.410">
    <property type="entry name" value="von Willebrand factor, type A domain"/>
    <property type="match status" value="1"/>
</dbReference>
<dbReference type="PROSITE" id="PS51257">
    <property type="entry name" value="PROKAR_LIPOPROTEIN"/>
    <property type="match status" value="1"/>
</dbReference>
<feature type="signal peptide" evidence="5">
    <location>
        <begin position="1"/>
        <end position="24"/>
    </location>
</feature>
<dbReference type="CDD" id="cd00198">
    <property type="entry name" value="vWFA"/>
    <property type="match status" value="1"/>
</dbReference>
<dbReference type="GO" id="GO:0030313">
    <property type="term" value="C:cell envelope"/>
    <property type="evidence" value="ECO:0007669"/>
    <property type="project" value="UniProtKB-SubCell"/>
</dbReference>
<evidence type="ECO:0000256" key="4">
    <source>
        <dbReference type="ARBA" id="ARBA00022729"/>
    </source>
</evidence>
<sequence>MTAKKKAFLLAIVMCVVLFAVLVAGCTPEQPDSGSGDEKPGLNFEQVYAYAQEAGYTGTLEELIEAFKGDSAYQIACQNGYSGTETEWLESLKGAAGKDGQSPTIGPNGNWWIGDTDLGVAAKGENGMPGEDGQSPTIGPNGNWWIGDTDLGVAAKGENGVGIDEIKKTSSDGNVDTYTIYYTDGNTATFTVTNGAVAAVTVTVTFDAAGGSIAEYDGIETVEGYSDRYTMQVLSGTGIDNLPVPKKAGYEFGGWYTGFDVNDGQWFHHLPIAGGMVLYAKWTETEGARYCTVRYDSTGGTAVPAEKVVYGGKAIEPDAPIKPGYDFAGWYLGEEKWSFVGYSVTEDITLVAKWILSNRQYNLTVISGAGGSADGAGEYLYNETATVSAVADTGYHFEGWYEGDRKVSGDTVYSFGMPAKDYTLTAKFSGTAIISVQQVDLGEVEYGTAFGELALPDRLTATDENGASLTLSVEWNSGDYDAERVGSQTITGTVTMPESYYYLSPSADVQAVVAVLPVATEPVAVTAIEAPAGIEVKYNTPFHALPLPVYLPATTEDGDNISVRINWRSDEYDRGVLGKQTVSGVLYPEYGYYLSGDVSENVSIELDVIENTIISFDTIDLGRIPMNIAFEELWLPETIGAAAENGEKYHFEVVWNQYDYNAAVEGIYRIGGAVTVPEGYKLADGLDNASYAEVNVSSLMKGIADIAFVVDTTGSMWDEIRNVRDNIVMFAEQLDALGINVRWALIEYRDMTLSEDSEKTQVHMYFSENWYIDVNAYKAEIGGLTANGGGDNPETIIDALETARRLDMREKASRFFIAVTDADYKVDNQFGIGSMSEMIGLLIEDEISVSVVTATSYYGDYRNLADETGGILCNIYGDFADELMGLIDLIDDAVENRTLERIEITKAPLKTEYYSGDRFSSAGMEVTAYYESGLVKKITTYDIEPFGALKIGDTFVTVRYRNKTAQVAITVTAQNYPVTGVTLNKNSLTMTVGEVASLWATVSPANASNNGVLWSSDNHNVVTVSGGRLIAEGKGEANVTVTTLDGAYTAVCTVTVTGAGINTITLSPDYICGQIGDTFEIGFTLNPADAKYLPSDVIWGTSDSAVCTVTDGIVTLTGVGSANVTLNINGKVAYCMVLVACEHEYQMISSTDPTCTEMGRKTYACQHCGDTYIVSAAATGHHYVVAEVTEPGCTTDGVTVYECSRCGDSYTVEVLASHKYELTETIAATCTEAGSQVYRCTVCGDQYVVEIPAGGGHDYVGVVTTPPTTEAEGVMTYTCSICSDRYTMPLAKLNEGNGSVLLVQDRLPWTTDNNAVILNYLTANSVIDGWKIVSSTALSSAVMNEYSVIYIANDQTTATYDRLGQLSDELTAYVAAGGVLIYGACDHGWAAGDISYELPGGVSIANYYSNYNYIVGRSHDIITGVLTGGKQLTDKMLYGTYSSHTTFHNLPAGSTVILQDANGDPTLAEYPLGAGCVIASGLTWEYTYERTFVDGSSFAKEIFDDLFVYAMSKSSHCEHAYEQTDVVAPTCTAEGYTEYTCTECGRKYRADVVPAIGHDWDAGEVTSEATCTTDGEKTYTCVSCSETRTEAIPAAGHDWDAGEVTTEATCTTDGEKTYTCASCSETRTEAIPATGHHYVDGVCTECGAADPEHPSADEMPTISDAKTLEFKVEDEITTEALGVTAKNALGETLEIALTIKEGEQTAGSTMIWMATATDAKGNVATKEYSVKIFGIPAIVYNRDALKTTEDATVELGAQLYLKAVAFDSFGKELTIIARIASGELVGGNFIKYTLIATDHLGNVGTLTTEAIPVYGLPTVELADPVKGYTMSETDDIELLFIVRDSFGNEIYSDITADAPLFAGQTVGITVNATDKAGNEITQTFLFDVLTSDNPFVTLMVNGMLWKS</sequence>
<accession>A0A9D1SXD1</accession>
<dbReference type="Proteomes" id="UP000886891">
    <property type="component" value="Unassembled WGS sequence"/>
</dbReference>
<evidence type="ECO:0000256" key="5">
    <source>
        <dbReference type="SAM" id="SignalP"/>
    </source>
</evidence>
<proteinExistence type="predicted"/>
<dbReference type="Pfam" id="PF18998">
    <property type="entry name" value="Flg_new_2"/>
    <property type="match status" value="1"/>
</dbReference>
<dbReference type="SUPFAM" id="SSF49373">
    <property type="entry name" value="Invasin/intimin cell-adhesion fragments"/>
    <property type="match status" value="2"/>
</dbReference>
<feature type="non-terminal residue" evidence="7">
    <location>
        <position position="1907"/>
    </location>
</feature>
<feature type="chain" id="PRO_5039083650" evidence="5">
    <location>
        <begin position="25"/>
        <end position="1907"/>
    </location>
</feature>
<gene>
    <name evidence="7" type="ORF">IAB14_03705</name>
</gene>
<reference evidence="7" key="2">
    <citation type="journal article" date="2021" name="PeerJ">
        <title>Extensive microbial diversity within the chicken gut microbiome revealed by metagenomics and culture.</title>
        <authorList>
            <person name="Gilroy R."/>
            <person name="Ravi A."/>
            <person name="Getino M."/>
            <person name="Pursley I."/>
            <person name="Horton D.L."/>
            <person name="Alikhan N.F."/>
            <person name="Baker D."/>
            <person name="Gharbi K."/>
            <person name="Hall N."/>
            <person name="Watson M."/>
            <person name="Adriaenssens E.M."/>
            <person name="Foster-Nyarko E."/>
            <person name="Jarju S."/>
            <person name="Secka A."/>
            <person name="Antonio M."/>
            <person name="Oren A."/>
            <person name="Chaudhuri R.R."/>
            <person name="La Ragione R."/>
            <person name="Hildebrand F."/>
            <person name="Pallen M.J."/>
        </authorList>
    </citation>
    <scope>NUCLEOTIDE SEQUENCE</scope>
    <source>
        <strain evidence="7">23406</strain>
    </source>
</reference>
<dbReference type="SUPFAM" id="SSF53300">
    <property type="entry name" value="vWA-like"/>
    <property type="match status" value="1"/>
</dbReference>
<dbReference type="SMART" id="SM00635">
    <property type="entry name" value="BID_2"/>
    <property type="match status" value="2"/>
</dbReference>
<dbReference type="InterPro" id="IPR042229">
    <property type="entry name" value="Listeria/Bacterioides_rpt_sf"/>
</dbReference>
<dbReference type="Gene3D" id="2.60.40.4270">
    <property type="entry name" value="Listeria-Bacteroides repeat domain"/>
    <property type="match status" value="2"/>
</dbReference>
<keyword evidence="3" id="KW-0964">Secreted</keyword>
<dbReference type="InterPro" id="IPR044060">
    <property type="entry name" value="Bacterial_rp_domain"/>
</dbReference>
<dbReference type="Gene3D" id="2.60.40.1080">
    <property type="match status" value="2"/>
</dbReference>
<name>A0A9D1SXD1_9FIRM</name>
<evidence type="ECO:0000313" key="7">
    <source>
        <dbReference type="EMBL" id="HIV00205.1"/>
    </source>
</evidence>
<dbReference type="PROSITE" id="PS50234">
    <property type="entry name" value="VWFA"/>
    <property type="match status" value="1"/>
</dbReference>
<organism evidence="7 8">
    <name type="scientific">Candidatus Stercoripulliclostridium merdipullorum</name>
    <dbReference type="NCBI Taxonomy" id="2840952"/>
    <lineage>
        <taxon>Bacteria</taxon>
        <taxon>Bacillati</taxon>
        <taxon>Bacillota</taxon>
        <taxon>Clostridia</taxon>
        <taxon>Eubacteriales</taxon>
        <taxon>Candidatus Stercoripulliclostridium</taxon>
    </lineage>
</organism>
<dbReference type="EMBL" id="DVOH01000024">
    <property type="protein sequence ID" value="HIV00205.1"/>
    <property type="molecule type" value="Genomic_DNA"/>
</dbReference>
<evidence type="ECO:0000256" key="3">
    <source>
        <dbReference type="ARBA" id="ARBA00022525"/>
    </source>
</evidence>
<comment type="caution">
    <text evidence="7">The sequence shown here is derived from an EMBL/GenBank/DDBJ whole genome shotgun (WGS) entry which is preliminary data.</text>
</comment>
<feature type="domain" description="VWFA" evidence="6">
    <location>
        <begin position="705"/>
        <end position="890"/>
    </location>
</feature>
<dbReference type="InterPro" id="IPR052969">
    <property type="entry name" value="Thr-specific_kinase-like"/>
</dbReference>
<evidence type="ECO:0000313" key="8">
    <source>
        <dbReference type="Proteomes" id="UP000886891"/>
    </source>
</evidence>
<protein>
    <submittedName>
        <fullName evidence="7">InlB B-repeat-containing protein</fullName>
    </submittedName>
</protein>
<dbReference type="InterPro" id="IPR056861">
    <property type="entry name" value="HMCN1-like_VWA"/>
</dbReference>
<comment type="subcellular location">
    <subcellularLocation>
        <location evidence="1">Cell envelope</location>
    </subcellularLocation>
    <subcellularLocation>
        <location evidence="2">Secreted</location>
    </subcellularLocation>
</comment>
<dbReference type="Pfam" id="PF25106">
    <property type="entry name" value="VWA_4"/>
    <property type="match status" value="1"/>
</dbReference>
<keyword evidence="4 5" id="KW-0732">Signal</keyword>
<reference evidence="7" key="1">
    <citation type="submission" date="2020-10" db="EMBL/GenBank/DDBJ databases">
        <authorList>
            <person name="Gilroy R."/>
        </authorList>
    </citation>
    <scope>NUCLEOTIDE SEQUENCE</scope>
    <source>
        <strain evidence="7">23406</strain>
    </source>
</reference>
<dbReference type="InterPro" id="IPR022038">
    <property type="entry name" value="Ig-like_bact"/>
</dbReference>
<dbReference type="Gene3D" id="2.60.40.3630">
    <property type="match status" value="1"/>
</dbReference>
<dbReference type="InterPro" id="IPR036465">
    <property type="entry name" value="vWFA_dom_sf"/>
</dbReference>
<dbReference type="Gene3D" id="2.60.120.220">
    <property type="entry name" value="Satellite virus coat domain"/>
    <property type="match status" value="1"/>
</dbReference>
<dbReference type="Pfam" id="PF02368">
    <property type="entry name" value="Big_2"/>
    <property type="match status" value="1"/>
</dbReference>